<dbReference type="EMBL" id="RIBS01000003">
    <property type="protein sequence ID" value="RNF84449.1"/>
    <property type="molecule type" value="Genomic_DNA"/>
</dbReference>
<dbReference type="AlphaFoldDB" id="A0A3M8ST29"/>
<comment type="caution">
    <text evidence="1">The sequence shown here is derived from an EMBL/GenBank/DDBJ whole genome shotgun (WGS) entry which is preliminary data.</text>
</comment>
<protein>
    <submittedName>
        <fullName evidence="1">Uncharacterized protein</fullName>
    </submittedName>
</protein>
<name>A0A3M8ST29_9GAMM</name>
<sequence>MKNNYRLEKLKKLELGPNESREAIYAMMLQPTLSGDFLQALDSLGDLEPHMTSDCYYVAHRLIASKGKKTVFKGELHKAERSDLLSFLDDAVTSGDLRELLISPVQENPNGSMIYISEDSIYLYAAG</sequence>
<organism evidence="1 2">
    <name type="scientific">Montanilutibacter psychrotolerans</name>
    <dbReference type="NCBI Taxonomy" id="1327343"/>
    <lineage>
        <taxon>Bacteria</taxon>
        <taxon>Pseudomonadati</taxon>
        <taxon>Pseudomonadota</taxon>
        <taxon>Gammaproteobacteria</taxon>
        <taxon>Lysobacterales</taxon>
        <taxon>Lysobacteraceae</taxon>
        <taxon>Montanilutibacter</taxon>
    </lineage>
</organism>
<dbReference type="RefSeq" id="WP_123087634.1">
    <property type="nucleotide sequence ID" value="NZ_RIBS01000003.1"/>
</dbReference>
<dbReference type="Proteomes" id="UP000267049">
    <property type="component" value="Unassembled WGS sequence"/>
</dbReference>
<proteinExistence type="predicted"/>
<evidence type="ECO:0000313" key="2">
    <source>
        <dbReference type="Proteomes" id="UP000267049"/>
    </source>
</evidence>
<dbReference type="OrthoDB" id="7067797at2"/>
<gene>
    <name evidence="1" type="ORF">EER27_08745</name>
</gene>
<accession>A0A3M8ST29</accession>
<keyword evidence="2" id="KW-1185">Reference proteome</keyword>
<reference evidence="1 2" key="1">
    <citation type="submission" date="2018-11" db="EMBL/GenBank/DDBJ databases">
        <title>Lysobacter cryohumiis sp. nov., isolated from soil in the Tianshan Mountains, Xinjiang, China.</title>
        <authorList>
            <person name="Luo Y."/>
            <person name="Sheng H."/>
        </authorList>
    </citation>
    <scope>NUCLEOTIDE SEQUENCE [LARGE SCALE GENOMIC DNA]</scope>
    <source>
        <strain evidence="1 2">ZS60</strain>
    </source>
</reference>
<evidence type="ECO:0000313" key="1">
    <source>
        <dbReference type="EMBL" id="RNF84449.1"/>
    </source>
</evidence>